<proteinExistence type="predicted"/>
<dbReference type="EMBL" id="JAZGQO010000034">
    <property type="protein sequence ID" value="KAK6165064.1"/>
    <property type="molecule type" value="Genomic_DNA"/>
</dbReference>
<evidence type="ECO:0000313" key="4">
    <source>
        <dbReference type="EMBL" id="KAK6188032.1"/>
    </source>
</evidence>
<reference evidence="3 5" key="1">
    <citation type="submission" date="2024-01" db="EMBL/GenBank/DDBJ databases">
        <title>The genome of the rayed Mediterranean limpet Patella caerulea (Linnaeus, 1758).</title>
        <authorList>
            <person name="Anh-Thu Weber A."/>
            <person name="Halstead-Nussloch G."/>
        </authorList>
    </citation>
    <scope>NUCLEOTIDE SEQUENCE [LARGE SCALE GENOMIC DNA]</scope>
    <source>
        <strain evidence="3">AATW-2023a</strain>
        <tissue evidence="3">Whole specimen</tissue>
    </source>
</reference>
<keyword evidence="5" id="KW-1185">Reference proteome</keyword>
<protein>
    <recommendedName>
        <fullName evidence="6">CCHC-type domain-containing protein</fullName>
    </recommendedName>
</protein>
<evidence type="ECO:0000313" key="3">
    <source>
        <dbReference type="EMBL" id="KAK6165073.1"/>
    </source>
</evidence>
<dbReference type="EMBL" id="JAZGQO010000034">
    <property type="protein sequence ID" value="KAK6165073.1"/>
    <property type="molecule type" value="Genomic_DNA"/>
</dbReference>
<organism evidence="3 5">
    <name type="scientific">Patella caerulea</name>
    <name type="common">Rayed Mediterranean limpet</name>
    <dbReference type="NCBI Taxonomy" id="87958"/>
    <lineage>
        <taxon>Eukaryota</taxon>
        <taxon>Metazoa</taxon>
        <taxon>Spiralia</taxon>
        <taxon>Lophotrochozoa</taxon>
        <taxon>Mollusca</taxon>
        <taxon>Gastropoda</taxon>
        <taxon>Patellogastropoda</taxon>
        <taxon>Patelloidea</taxon>
        <taxon>Patellidae</taxon>
        <taxon>Patella</taxon>
    </lineage>
</organism>
<evidence type="ECO:0000313" key="2">
    <source>
        <dbReference type="EMBL" id="KAK6165064.1"/>
    </source>
</evidence>
<gene>
    <name evidence="4" type="ORF">SNE40_004302</name>
    <name evidence="2" type="ORF">SNE40_023704</name>
    <name evidence="3" type="ORF">SNE40_023711</name>
</gene>
<dbReference type="EMBL" id="JAZGQO010000003">
    <property type="protein sequence ID" value="KAK6188032.1"/>
    <property type="molecule type" value="Genomic_DNA"/>
</dbReference>
<feature type="compositionally biased region" description="Basic residues" evidence="1">
    <location>
        <begin position="344"/>
        <end position="353"/>
    </location>
</feature>
<accession>A0AAN8G4R4</accession>
<name>A0AAN8G4R4_PATCE</name>
<dbReference type="Proteomes" id="UP001347796">
    <property type="component" value="Unassembled WGS sequence"/>
</dbReference>
<sequence length="353" mass="40027">MMSAYTTKIRVTEDDIDKDILERTVRVFVTGDDRIWRTGIVKAVSAIIPKENILAIDKRGTFREWFVTVSSKNDVELLDIAGSYETERSKFSFSPSDKRRVEFRVHRAPRFLKNSVLAQVFEAHGRIISIIELVSSEPGAMDLKNGIRVVKMEMREDKMAAVPHFLESEDGAYKLLITSRDRAPLCLKCKCLGHVANNCNRYNIQDPSLYSSRVVNPIVNDMILSSDSDSNSEFSFREGEQVMSENDEEIINEKTDDGEKKDESNQSIEINTENENTCSKGENDKIIEAEAKLVEQMAFSDSWPEQVANEEKEKETKKVEREKAKRKAAMINEMSTNGGGGKVIKSKGKDKHK</sequence>
<evidence type="ECO:0000256" key="1">
    <source>
        <dbReference type="SAM" id="MobiDB-lite"/>
    </source>
</evidence>
<comment type="caution">
    <text evidence="3">The sequence shown here is derived from an EMBL/GenBank/DDBJ whole genome shotgun (WGS) entry which is preliminary data.</text>
</comment>
<feature type="region of interest" description="Disordered" evidence="1">
    <location>
        <begin position="302"/>
        <end position="353"/>
    </location>
</feature>
<evidence type="ECO:0000313" key="5">
    <source>
        <dbReference type="Proteomes" id="UP001347796"/>
    </source>
</evidence>
<feature type="region of interest" description="Disordered" evidence="1">
    <location>
        <begin position="227"/>
        <end position="267"/>
    </location>
</feature>
<feature type="compositionally biased region" description="Basic and acidic residues" evidence="1">
    <location>
        <begin position="251"/>
        <end position="264"/>
    </location>
</feature>
<dbReference type="AlphaFoldDB" id="A0AAN8G4R4"/>
<evidence type="ECO:0008006" key="6">
    <source>
        <dbReference type="Google" id="ProtNLM"/>
    </source>
</evidence>
<feature type="compositionally biased region" description="Basic and acidic residues" evidence="1">
    <location>
        <begin position="309"/>
        <end position="323"/>
    </location>
</feature>